<protein>
    <submittedName>
        <fullName evidence="3">Uncharacterized protein</fullName>
    </submittedName>
</protein>
<organism evidence="2 3">
    <name type="scientific">Globodera rostochiensis</name>
    <name type="common">Golden nematode worm</name>
    <name type="synonym">Heterodera rostochiensis</name>
    <dbReference type="NCBI Taxonomy" id="31243"/>
    <lineage>
        <taxon>Eukaryota</taxon>
        <taxon>Metazoa</taxon>
        <taxon>Ecdysozoa</taxon>
        <taxon>Nematoda</taxon>
        <taxon>Chromadorea</taxon>
        <taxon>Rhabditida</taxon>
        <taxon>Tylenchina</taxon>
        <taxon>Tylenchomorpha</taxon>
        <taxon>Tylenchoidea</taxon>
        <taxon>Heteroderidae</taxon>
        <taxon>Heteroderinae</taxon>
        <taxon>Globodera</taxon>
    </lineage>
</organism>
<dbReference type="AlphaFoldDB" id="A0A914HMN2"/>
<feature type="compositionally biased region" description="Polar residues" evidence="1">
    <location>
        <begin position="190"/>
        <end position="207"/>
    </location>
</feature>
<feature type="region of interest" description="Disordered" evidence="1">
    <location>
        <begin position="190"/>
        <end position="241"/>
    </location>
</feature>
<evidence type="ECO:0000313" key="3">
    <source>
        <dbReference type="WBParaSite" id="Gr19_v10_g2707.t1"/>
    </source>
</evidence>
<sequence length="326" mass="36540">MFKGSAWLKGAVKRTAVEVQKREARQHMAETHLQQASVVQRRQAFASRAARQVHPARRDGLGGTEGLGNRARPVCPEPLVLDQQFGPGPPGPPDELGPAGEFGAEGLPGRPAQKARLVSKGRKDRPDPLARRAQLVSQETESVQLEELEELPLNPFDEIFGEGWWDNAKSEEWDKLTLEHNFHCQIDRQNTQIGQIEPNSTDQNPPLTESDHSGQIEPNSTDQNPPLTEWKNEIGQTAPNHKYRHNEQKELMKRYYEIKDKTKISDENIAKMLNIGTNTLTLEILRMLAAHRRHFQMCPSIVGAVFCGQGGACQGHRHQKNVTSSL</sequence>
<proteinExistence type="predicted"/>
<feature type="region of interest" description="Disordered" evidence="1">
    <location>
        <begin position="50"/>
        <end position="143"/>
    </location>
</feature>
<keyword evidence="2" id="KW-1185">Reference proteome</keyword>
<evidence type="ECO:0000256" key="1">
    <source>
        <dbReference type="SAM" id="MobiDB-lite"/>
    </source>
</evidence>
<reference evidence="3" key="1">
    <citation type="submission" date="2022-11" db="UniProtKB">
        <authorList>
            <consortium name="WormBaseParasite"/>
        </authorList>
    </citation>
    <scope>IDENTIFICATION</scope>
</reference>
<accession>A0A914HMN2</accession>
<evidence type="ECO:0000313" key="2">
    <source>
        <dbReference type="Proteomes" id="UP000887572"/>
    </source>
</evidence>
<dbReference type="WBParaSite" id="Gr19_v10_g2707.t1">
    <property type="protein sequence ID" value="Gr19_v10_g2707.t1"/>
    <property type="gene ID" value="Gr19_v10_g2707"/>
</dbReference>
<dbReference type="Proteomes" id="UP000887572">
    <property type="component" value="Unplaced"/>
</dbReference>
<feature type="compositionally biased region" description="Polar residues" evidence="1">
    <location>
        <begin position="216"/>
        <end position="226"/>
    </location>
</feature>
<name>A0A914HMN2_GLORO</name>